<evidence type="ECO:0000256" key="1">
    <source>
        <dbReference type="ARBA" id="ARBA00004651"/>
    </source>
</evidence>
<evidence type="ECO:0000256" key="7">
    <source>
        <dbReference type="SAM" id="Phobius"/>
    </source>
</evidence>
<dbReference type="InterPro" id="IPR002898">
    <property type="entry name" value="MotA_ExbB_proton_chnl"/>
</dbReference>
<dbReference type="PANTHER" id="PTHR30625:SF3">
    <property type="entry name" value="TOL-PAL SYSTEM PROTEIN TOLQ"/>
    <property type="match status" value="1"/>
</dbReference>
<dbReference type="RefSeq" id="WP_243068755.1">
    <property type="nucleotide sequence ID" value="NZ_JAIVFK010000022.1"/>
</dbReference>
<gene>
    <name evidence="9" type="ORF">K2U94_19250</name>
</gene>
<dbReference type="PANTHER" id="PTHR30625">
    <property type="entry name" value="PROTEIN TOLQ"/>
    <property type="match status" value="1"/>
</dbReference>
<keyword evidence="4 7" id="KW-1133">Transmembrane helix</keyword>
<evidence type="ECO:0000256" key="5">
    <source>
        <dbReference type="ARBA" id="ARBA00023136"/>
    </source>
</evidence>
<feature type="transmembrane region" description="Helical" evidence="7">
    <location>
        <begin position="21"/>
        <end position="42"/>
    </location>
</feature>
<feature type="domain" description="MotA/TolQ/ExbB proton channel" evidence="8">
    <location>
        <begin position="84"/>
        <end position="184"/>
    </location>
</feature>
<sequence length="217" mass="22419">MDTISLTPIGLFLQAGLVGKAVMAALFLASIWCWLLIVEALFGLSRLSRALREAKTGQTSSLLAPIEALGAQEARIHVAGETVSERRQRVADKMTRANVELLTKAEGGLANLAVISSVSPFVGLFGTVWGIMASFVGIAAAKDTSLAVVAPGIAEALAATAYGLAAAIPAAIGYNRLGASFSRLGQALVNRAADQAVEMTRDPVAAARADRTEAEAA</sequence>
<evidence type="ECO:0000313" key="10">
    <source>
        <dbReference type="Proteomes" id="UP001139104"/>
    </source>
</evidence>
<feature type="transmembrane region" description="Helical" evidence="7">
    <location>
        <begin position="153"/>
        <end position="174"/>
    </location>
</feature>
<evidence type="ECO:0000256" key="2">
    <source>
        <dbReference type="ARBA" id="ARBA00022475"/>
    </source>
</evidence>
<dbReference type="EMBL" id="JAIVFP010000001">
    <property type="protein sequence ID" value="MCI4684879.1"/>
    <property type="molecule type" value="Genomic_DNA"/>
</dbReference>
<keyword evidence="6" id="KW-0653">Protein transport</keyword>
<feature type="transmembrane region" description="Helical" evidence="7">
    <location>
        <begin position="121"/>
        <end position="141"/>
    </location>
</feature>
<comment type="caution">
    <text evidence="9">The sequence shown here is derived from an EMBL/GenBank/DDBJ whole genome shotgun (WGS) entry which is preliminary data.</text>
</comment>
<keyword evidence="3 7" id="KW-0812">Transmembrane</keyword>
<dbReference type="Pfam" id="PF01618">
    <property type="entry name" value="MotA_ExbB"/>
    <property type="match status" value="1"/>
</dbReference>
<keyword evidence="2" id="KW-1003">Cell membrane</keyword>
<name>A0ABS9ZAZ3_9HYPH</name>
<keyword evidence="6" id="KW-0813">Transport</keyword>
<evidence type="ECO:0000259" key="8">
    <source>
        <dbReference type="Pfam" id="PF01618"/>
    </source>
</evidence>
<evidence type="ECO:0000256" key="4">
    <source>
        <dbReference type="ARBA" id="ARBA00022989"/>
    </source>
</evidence>
<protein>
    <submittedName>
        <fullName evidence="9">MotA/TolQ/ExbB proton channel family protein</fullName>
    </submittedName>
</protein>
<keyword evidence="5 7" id="KW-0472">Membrane</keyword>
<evidence type="ECO:0000313" key="9">
    <source>
        <dbReference type="EMBL" id="MCI4684879.1"/>
    </source>
</evidence>
<proteinExistence type="inferred from homology"/>
<evidence type="ECO:0000256" key="3">
    <source>
        <dbReference type="ARBA" id="ARBA00022692"/>
    </source>
</evidence>
<accession>A0ABS9ZAZ3</accession>
<reference evidence="9" key="1">
    <citation type="journal article" date="2022" name="ISME J.">
        <title>Identification of active gaseous-alkane degraders at natural gas seeps.</title>
        <authorList>
            <person name="Farhan Ul Haque M."/>
            <person name="Hernandez M."/>
            <person name="Crombie A.T."/>
            <person name="Murrell J.C."/>
        </authorList>
    </citation>
    <scope>NUCLEOTIDE SEQUENCE</scope>
    <source>
        <strain evidence="9">PC2</strain>
    </source>
</reference>
<keyword evidence="10" id="KW-1185">Reference proteome</keyword>
<comment type="similarity">
    <text evidence="6">Belongs to the exbB/tolQ family.</text>
</comment>
<dbReference type="InterPro" id="IPR050790">
    <property type="entry name" value="ExbB/TolQ_transport"/>
</dbReference>
<comment type="subcellular location">
    <subcellularLocation>
        <location evidence="1">Cell membrane</location>
        <topology evidence="1">Multi-pass membrane protein</topology>
    </subcellularLocation>
    <subcellularLocation>
        <location evidence="6">Membrane</location>
        <topology evidence="6">Multi-pass membrane protein</topology>
    </subcellularLocation>
</comment>
<dbReference type="Proteomes" id="UP001139104">
    <property type="component" value="Unassembled WGS sequence"/>
</dbReference>
<organism evidence="9 10">
    <name type="scientific">Candidatus Rhodoblastus alkanivorans</name>
    <dbReference type="NCBI Taxonomy" id="2954117"/>
    <lineage>
        <taxon>Bacteria</taxon>
        <taxon>Pseudomonadati</taxon>
        <taxon>Pseudomonadota</taxon>
        <taxon>Alphaproteobacteria</taxon>
        <taxon>Hyphomicrobiales</taxon>
        <taxon>Rhodoblastaceae</taxon>
        <taxon>Rhodoblastus</taxon>
    </lineage>
</organism>
<evidence type="ECO:0000256" key="6">
    <source>
        <dbReference type="RuleBase" id="RU004057"/>
    </source>
</evidence>